<evidence type="ECO:0000313" key="1">
    <source>
        <dbReference type="EMBL" id="GAV80677.1"/>
    </source>
</evidence>
<gene>
    <name evidence="1" type="ORF">CFOL_v3_24137</name>
</gene>
<reference evidence="2" key="1">
    <citation type="submission" date="2016-04" db="EMBL/GenBank/DDBJ databases">
        <title>Cephalotus genome sequencing.</title>
        <authorList>
            <person name="Fukushima K."/>
            <person name="Hasebe M."/>
            <person name="Fang X."/>
        </authorList>
    </citation>
    <scope>NUCLEOTIDE SEQUENCE [LARGE SCALE GENOMIC DNA]</scope>
    <source>
        <strain evidence="2">cv. St1</strain>
    </source>
</reference>
<sequence length="165" mass="18602">DSSSQLSIPLKNLSMFRGEPSIFFSQNEISSLALPFKHALVGKFSHGRPPMEEIQKVFLTLDCIGAIDGVHVPACVSPADSIPFIGRKRIPTQNVMATCGFDMQFTFCWAGWEGTAHDTKIFYAALRNPELNFPHPPDGNQKIDFFFLLRMVSFCLFKFDMYNTL</sequence>
<feature type="non-terminal residue" evidence="1">
    <location>
        <position position="1"/>
    </location>
</feature>
<dbReference type="InterPro" id="IPR045249">
    <property type="entry name" value="HARBI1-like"/>
</dbReference>
<organism evidence="1 2">
    <name type="scientific">Cephalotus follicularis</name>
    <name type="common">Albany pitcher plant</name>
    <dbReference type="NCBI Taxonomy" id="3775"/>
    <lineage>
        <taxon>Eukaryota</taxon>
        <taxon>Viridiplantae</taxon>
        <taxon>Streptophyta</taxon>
        <taxon>Embryophyta</taxon>
        <taxon>Tracheophyta</taxon>
        <taxon>Spermatophyta</taxon>
        <taxon>Magnoliopsida</taxon>
        <taxon>eudicotyledons</taxon>
        <taxon>Gunneridae</taxon>
        <taxon>Pentapetalae</taxon>
        <taxon>rosids</taxon>
        <taxon>fabids</taxon>
        <taxon>Oxalidales</taxon>
        <taxon>Cephalotaceae</taxon>
        <taxon>Cephalotus</taxon>
    </lineage>
</organism>
<dbReference type="OrthoDB" id="1681765at2759"/>
<name>A0A1Q3CKA9_CEPFO</name>
<comment type="caution">
    <text evidence="1">The sequence shown here is derived from an EMBL/GenBank/DDBJ whole genome shotgun (WGS) entry which is preliminary data.</text>
</comment>
<protein>
    <submittedName>
        <fullName evidence="1">DDE_4 domain-containing protein</fullName>
    </submittedName>
</protein>
<keyword evidence="2" id="KW-1185">Reference proteome</keyword>
<dbReference type="PANTHER" id="PTHR22930">
    <property type="match status" value="1"/>
</dbReference>
<dbReference type="PANTHER" id="PTHR22930:SF221">
    <property type="entry name" value="NUCLEASE HARBI1"/>
    <property type="match status" value="1"/>
</dbReference>
<dbReference type="EMBL" id="BDDD01002233">
    <property type="protein sequence ID" value="GAV80677.1"/>
    <property type="molecule type" value="Genomic_DNA"/>
</dbReference>
<dbReference type="Proteomes" id="UP000187406">
    <property type="component" value="Unassembled WGS sequence"/>
</dbReference>
<evidence type="ECO:0000313" key="2">
    <source>
        <dbReference type="Proteomes" id="UP000187406"/>
    </source>
</evidence>
<dbReference type="AlphaFoldDB" id="A0A1Q3CKA9"/>
<dbReference type="InParanoid" id="A0A1Q3CKA9"/>
<accession>A0A1Q3CKA9</accession>
<proteinExistence type="predicted"/>
<dbReference type="STRING" id="3775.A0A1Q3CKA9"/>